<protein>
    <submittedName>
        <fullName evidence="1">Uncharacterized protein</fullName>
    </submittedName>
</protein>
<comment type="caution">
    <text evidence="1">The sequence shown here is derived from an EMBL/GenBank/DDBJ whole genome shotgun (WGS) entry which is preliminary data.</text>
</comment>
<evidence type="ECO:0000313" key="1">
    <source>
        <dbReference type="EMBL" id="TSB36786.1"/>
    </source>
</evidence>
<dbReference type="EMBL" id="VKLS01000257">
    <property type="protein sequence ID" value="TSB36786.1"/>
    <property type="molecule type" value="Genomic_DNA"/>
</dbReference>
<dbReference type="RefSeq" id="WP_143943587.1">
    <property type="nucleotide sequence ID" value="NZ_VKLS01000257.1"/>
</dbReference>
<proteinExistence type="predicted"/>
<dbReference type="OrthoDB" id="629332at2"/>
<gene>
    <name evidence="1" type="ORF">FNZ23_19240</name>
</gene>
<dbReference type="Proteomes" id="UP000320888">
    <property type="component" value="Unassembled WGS sequence"/>
</dbReference>
<dbReference type="AlphaFoldDB" id="A0A553Z5Q6"/>
<organism evidence="1 2">
    <name type="scientific">Streptomyces benahoarensis</name>
    <dbReference type="NCBI Taxonomy" id="2595054"/>
    <lineage>
        <taxon>Bacteria</taxon>
        <taxon>Bacillati</taxon>
        <taxon>Actinomycetota</taxon>
        <taxon>Actinomycetes</taxon>
        <taxon>Kitasatosporales</taxon>
        <taxon>Streptomycetaceae</taxon>
        <taxon>Streptomyces</taxon>
    </lineage>
</organism>
<keyword evidence="2" id="KW-1185">Reference proteome</keyword>
<reference evidence="1 2" key="1">
    <citation type="submission" date="2019-07" db="EMBL/GenBank/DDBJ databases">
        <title>Draft genome for Streptomyces benahoarensis MZ03-48.</title>
        <authorList>
            <person name="Gonzalez-Pimentel J.L."/>
        </authorList>
    </citation>
    <scope>NUCLEOTIDE SEQUENCE [LARGE SCALE GENOMIC DNA]</scope>
    <source>
        <strain evidence="1 2">MZ03-48</strain>
    </source>
</reference>
<evidence type="ECO:0000313" key="2">
    <source>
        <dbReference type="Proteomes" id="UP000320888"/>
    </source>
</evidence>
<sequence>MTFVRDTRETEGVDIPPHVAAIEDTEAYLTYVLPRMRPEQRFLATEFSLVRCWRQHLCDPVPASFARRRGIAADTPVRRALRDAAAHPLPQADWKQLLLGSDWFGSHRKFLTHQMQRFRATGRLAVVAYGVAQGPPWSATSGRIPCPGC</sequence>
<name>A0A553Z5Q6_9ACTN</name>
<accession>A0A553Z5Q6</accession>